<organism evidence="1 2">
    <name type="scientific">Aldrovandia affinis</name>
    <dbReference type="NCBI Taxonomy" id="143900"/>
    <lineage>
        <taxon>Eukaryota</taxon>
        <taxon>Metazoa</taxon>
        <taxon>Chordata</taxon>
        <taxon>Craniata</taxon>
        <taxon>Vertebrata</taxon>
        <taxon>Euteleostomi</taxon>
        <taxon>Actinopterygii</taxon>
        <taxon>Neopterygii</taxon>
        <taxon>Teleostei</taxon>
        <taxon>Notacanthiformes</taxon>
        <taxon>Halosauridae</taxon>
        <taxon>Aldrovandia</taxon>
    </lineage>
</organism>
<dbReference type="EMBL" id="JAINUG010000177">
    <property type="protein sequence ID" value="KAJ8389892.1"/>
    <property type="molecule type" value="Genomic_DNA"/>
</dbReference>
<gene>
    <name evidence="1" type="ORF">AAFF_G00113610</name>
</gene>
<evidence type="ECO:0000313" key="2">
    <source>
        <dbReference type="Proteomes" id="UP001221898"/>
    </source>
</evidence>
<proteinExistence type="predicted"/>
<keyword evidence="2" id="KW-1185">Reference proteome</keyword>
<evidence type="ECO:0000313" key="1">
    <source>
        <dbReference type="EMBL" id="KAJ8389892.1"/>
    </source>
</evidence>
<sequence>MAVPVGTAGRVTHGYPAVRDFTVKVTSRRCRRSPQCQSRSLACRRVAPERQTIIRPCCLVTPALSDKIPSTGSRISAIQAAAYLVESLHRQSASSDWKTTFD</sequence>
<dbReference type="Proteomes" id="UP001221898">
    <property type="component" value="Unassembled WGS sequence"/>
</dbReference>
<comment type="caution">
    <text evidence="1">The sequence shown here is derived from an EMBL/GenBank/DDBJ whole genome shotgun (WGS) entry which is preliminary data.</text>
</comment>
<protein>
    <submittedName>
        <fullName evidence="1">Uncharacterized protein</fullName>
    </submittedName>
</protein>
<dbReference type="AlphaFoldDB" id="A0AAD7WAG2"/>
<name>A0AAD7WAG2_9TELE</name>
<reference evidence="1" key="1">
    <citation type="journal article" date="2023" name="Science">
        <title>Genome structures resolve the early diversification of teleost fishes.</title>
        <authorList>
            <person name="Parey E."/>
            <person name="Louis A."/>
            <person name="Montfort J."/>
            <person name="Bouchez O."/>
            <person name="Roques C."/>
            <person name="Iampietro C."/>
            <person name="Lluch J."/>
            <person name="Castinel A."/>
            <person name="Donnadieu C."/>
            <person name="Desvignes T."/>
            <person name="Floi Bucao C."/>
            <person name="Jouanno E."/>
            <person name="Wen M."/>
            <person name="Mejri S."/>
            <person name="Dirks R."/>
            <person name="Jansen H."/>
            <person name="Henkel C."/>
            <person name="Chen W.J."/>
            <person name="Zahm M."/>
            <person name="Cabau C."/>
            <person name="Klopp C."/>
            <person name="Thompson A.W."/>
            <person name="Robinson-Rechavi M."/>
            <person name="Braasch I."/>
            <person name="Lecointre G."/>
            <person name="Bobe J."/>
            <person name="Postlethwait J.H."/>
            <person name="Berthelot C."/>
            <person name="Roest Crollius H."/>
            <person name="Guiguen Y."/>
        </authorList>
    </citation>
    <scope>NUCLEOTIDE SEQUENCE</scope>
    <source>
        <strain evidence="1">NC1722</strain>
    </source>
</reference>
<accession>A0AAD7WAG2</accession>